<dbReference type="WBParaSite" id="nRc.2.0.1.t40361-RA">
    <property type="protein sequence ID" value="nRc.2.0.1.t40361-RA"/>
    <property type="gene ID" value="nRc.2.0.1.g40361"/>
</dbReference>
<evidence type="ECO:0000313" key="2">
    <source>
        <dbReference type="WBParaSite" id="nRc.2.0.1.t40361-RA"/>
    </source>
</evidence>
<organism evidence="1 2">
    <name type="scientific">Romanomermis culicivorax</name>
    <name type="common">Nematode worm</name>
    <dbReference type="NCBI Taxonomy" id="13658"/>
    <lineage>
        <taxon>Eukaryota</taxon>
        <taxon>Metazoa</taxon>
        <taxon>Ecdysozoa</taxon>
        <taxon>Nematoda</taxon>
        <taxon>Enoplea</taxon>
        <taxon>Dorylaimia</taxon>
        <taxon>Mermithida</taxon>
        <taxon>Mermithoidea</taxon>
        <taxon>Mermithidae</taxon>
        <taxon>Romanomermis</taxon>
    </lineage>
</organism>
<reference evidence="2" key="1">
    <citation type="submission" date="2022-11" db="UniProtKB">
        <authorList>
            <consortium name="WormBaseParasite"/>
        </authorList>
    </citation>
    <scope>IDENTIFICATION</scope>
</reference>
<keyword evidence="1" id="KW-1185">Reference proteome</keyword>
<dbReference type="Proteomes" id="UP000887565">
    <property type="component" value="Unplaced"/>
</dbReference>
<sequence>MKFAFFFFQKSKEFGIGILCRTLQGHGHWVNTMALNTDYAMRTGAFDPRYADLVYKDVQES</sequence>
<protein>
    <submittedName>
        <fullName evidence="2">Uncharacterized protein</fullName>
    </submittedName>
</protein>
<accession>A0A915KNJ6</accession>
<evidence type="ECO:0000313" key="1">
    <source>
        <dbReference type="Proteomes" id="UP000887565"/>
    </source>
</evidence>
<name>A0A915KNJ6_ROMCU</name>
<dbReference type="AlphaFoldDB" id="A0A915KNJ6"/>
<proteinExistence type="predicted"/>